<feature type="compositionally biased region" description="Basic and acidic residues" evidence="1">
    <location>
        <begin position="945"/>
        <end position="963"/>
    </location>
</feature>
<accession>A0A0N1HZ90</accession>
<feature type="compositionally biased region" description="Polar residues" evidence="1">
    <location>
        <begin position="810"/>
        <end position="822"/>
    </location>
</feature>
<evidence type="ECO:0000256" key="1">
    <source>
        <dbReference type="SAM" id="MobiDB-lite"/>
    </source>
</evidence>
<feature type="compositionally biased region" description="Polar residues" evidence="1">
    <location>
        <begin position="337"/>
        <end position="346"/>
    </location>
</feature>
<comment type="caution">
    <text evidence="2">The sequence shown here is derived from an EMBL/GenBank/DDBJ whole genome shotgun (WGS) entry which is preliminary data.</text>
</comment>
<name>A0A0N1HZ90_LEPSE</name>
<dbReference type="Proteomes" id="UP000038009">
    <property type="component" value="Unassembled WGS sequence"/>
</dbReference>
<dbReference type="AlphaFoldDB" id="A0A0N1HZ90"/>
<evidence type="ECO:0000313" key="3">
    <source>
        <dbReference type="Proteomes" id="UP000038009"/>
    </source>
</evidence>
<dbReference type="VEuPathDB" id="TriTrypDB:Lsey_0396_0040"/>
<evidence type="ECO:0000313" key="2">
    <source>
        <dbReference type="EMBL" id="KPI83321.1"/>
    </source>
</evidence>
<proteinExistence type="predicted"/>
<dbReference type="OrthoDB" id="252922at2759"/>
<dbReference type="OMA" id="FNAVFYC"/>
<keyword evidence="3" id="KW-1185">Reference proteome</keyword>
<feature type="region of interest" description="Disordered" evidence="1">
    <location>
        <begin position="484"/>
        <end position="520"/>
    </location>
</feature>
<feature type="compositionally biased region" description="Basic and acidic residues" evidence="1">
    <location>
        <begin position="156"/>
        <end position="175"/>
    </location>
</feature>
<feature type="compositionally biased region" description="Low complexity" evidence="1">
    <location>
        <begin position="207"/>
        <end position="219"/>
    </location>
</feature>
<gene>
    <name evidence="2" type="ORF">ABL78_7651</name>
</gene>
<dbReference type="EMBL" id="LJSK01000396">
    <property type="protein sequence ID" value="KPI83321.1"/>
    <property type="molecule type" value="Genomic_DNA"/>
</dbReference>
<protein>
    <submittedName>
        <fullName evidence="2">Uncharacterized protein</fullName>
    </submittedName>
</protein>
<feature type="compositionally biased region" description="Basic and acidic residues" evidence="1">
    <location>
        <begin position="497"/>
        <end position="516"/>
    </location>
</feature>
<feature type="region of interest" description="Disordered" evidence="1">
    <location>
        <begin position="803"/>
        <end position="826"/>
    </location>
</feature>
<organism evidence="2 3">
    <name type="scientific">Leptomonas seymouri</name>
    <dbReference type="NCBI Taxonomy" id="5684"/>
    <lineage>
        <taxon>Eukaryota</taxon>
        <taxon>Discoba</taxon>
        <taxon>Euglenozoa</taxon>
        <taxon>Kinetoplastea</taxon>
        <taxon>Metakinetoplastina</taxon>
        <taxon>Trypanosomatida</taxon>
        <taxon>Trypanosomatidae</taxon>
        <taxon>Leishmaniinae</taxon>
        <taxon>Leptomonas</taxon>
    </lineage>
</organism>
<reference evidence="2 3" key="1">
    <citation type="journal article" date="2015" name="PLoS Pathog.">
        <title>Leptomonas seymouri: Adaptations to the Dixenous Life Cycle Analyzed by Genome Sequencing, Transcriptome Profiling and Co-infection with Leishmania donovani.</title>
        <authorList>
            <person name="Kraeva N."/>
            <person name="Butenko A."/>
            <person name="Hlavacova J."/>
            <person name="Kostygov A."/>
            <person name="Myskova J."/>
            <person name="Grybchuk D."/>
            <person name="Lestinova T."/>
            <person name="Votypka J."/>
            <person name="Volf P."/>
            <person name="Opperdoes F."/>
            <person name="Flegontov P."/>
            <person name="Lukes J."/>
            <person name="Yurchenko V."/>
        </authorList>
    </citation>
    <scope>NUCLEOTIDE SEQUENCE [LARGE SCALE GENOMIC DNA]</scope>
    <source>
        <strain evidence="2 3">ATCC 30220</strain>
    </source>
</reference>
<feature type="region of interest" description="Disordered" evidence="1">
    <location>
        <begin position="937"/>
        <end position="963"/>
    </location>
</feature>
<feature type="compositionally biased region" description="Polar residues" evidence="1">
    <location>
        <begin position="1"/>
        <end position="11"/>
    </location>
</feature>
<feature type="compositionally biased region" description="Polar residues" evidence="1">
    <location>
        <begin position="122"/>
        <end position="152"/>
    </location>
</feature>
<sequence length="1082" mass="119001">MRRPSGLSQRPLQLLQPYDDDTSETASMASWTEKGQPPSLPRVQFRGGSSPTVHLTPLHAPPAAYSGKGGVDAPAPTDAQGGSTTASFSALPPFSSRGQLKKATVKSSSTPAVYEQCEARDSVSSSAQPSRQLPSKPTSSVDRLATLYQQYQIPAEGKRELCPEGCSNEREREKQSPAPSPALPDTAARWTTTTRLHMGGSEKQDCDGGTSSGSACSSEAGEESMQTEDRQRGPSRTAHSHRLAASDTSPSFAHRATVGTMGESPMPAHRQSRQQQGRCTVTLPAALSGSGVAGVMNTAIFVWASMGFFEMRPNESEANSDVDSESGDSSAAREVQSVGSSAQQDPSDPHDVEAFLLSLEDFLGLFCDESSMVSSEKLAEYTALMRNGLWRVLFNAVFYCVTVLDTHRRRSSLSDKEREVCTGGPEDAYEVVFPSSSSVDDSEGGDKRSVEREAPVRFTWRVPGESEEERAARCARDPLPSDSHLWAGGPPYRARARKGEGEGSESHRLRGHDAGSERPAPPLDLYGGRLRAPLPVSDWYFTLRCLAQVGYRRDAFYLQTPFSASPFELLLALLWLTQQYRLLAVAEYVELSRRYGFLLQYHVEDSFWRGSMKGSAEAHTTASACRHAQTRERLLYHLNDASVWPPVSFDEKSAIHLRLAQLERCLGRSAPHESPTESATPQVRRLMAVQRLISLSLNRLYHALQRQAEQTVALGLHSPLDAQLCRTEYHDLYEEAMAGLKYVQGAECRLQAAAESLVNAGALVAFLLRYEESGVPAEEVLLALEEDDATWLSGVVDQNKAEGGDAKRSLWQQRKNAETPTSAAPDRWRRAVLRGTLPQPATSSLPTSAEALAQSLSTFRATQSRASLRETWRRLLRRSRVAPQTIQPENLRFVRDTEAQEIQEARVRENMRSRYSLQAALAAELAVLCYERQQRRQRSSSRSPLRSDAKFVEESANSRRMADADTDVEVPPIRVVLPSMGLVTNAAAMFAQLHAEEEAYGPVTLSTAELQLMEVGEPAAGSTTSARLELERLQIWEKALDAELGVQAQTEVRVAHCKKMLETLHHQFGFRMATPIVPGKTH</sequence>
<feature type="region of interest" description="Disordered" evidence="1">
    <location>
        <begin position="1"/>
        <end position="277"/>
    </location>
</feature>
<feature type="region of interest" description="Disordered" evidence="1">
    <location>
        <begin position="315"/>
        <end position="349"/>
    </location>
</feature>